<dbReference type="Pfam" id="PF00990">
    <property type="entry name" value="GGDEF"/>
    <property type="match status" value="1"/>
</dbReference>
<dbReference type="SUPFAM" id="SSF141868">
    <property type="entry name" value="EAL domain-like"/>
    <property type="match status" value="1"/>
</dbReference>
<dbReference type="InterPro" id="IPR000160">
    <property type="entry name" value="GGDEF_dom"/>
</dbReference>
<dbReference type="InterPro" id="IPR001633">
    <property type="entry name" value="EAL_dom"/>
</dbReference>
<accession>A0A1G4YSF3</accession>
<feature type="domain" description="EAL" evidence="2">
    <location>
        <begin position="486"/>
        <end position="735"/>
    </location>
</feature>
<evidence type="ECO:0000313" key="5">
    <source>
        <dbReference type="Proteomes" id="UP000198981"/>
    </source>
</evidence>
<dbReference type="InterPro" id="IPR043128">
    <property type="entry name" value="Rev_trsase/Diguanyl_cyclase"/>
</dbReference>
<keyword evidence="5" id="KW-1185">Reference proteome</keyword>
<dbReference type="InterPro" id="IPR035919">
    <property type="entry name" value="EAL_sf"/>
</dbReference>
<gene>
    <name evidence="4" type="ORF">SAMN03159343_3399</name>
</gene>
<dbReference type="Proteomes" id="UP000198981">
    <property type="component" value="Unassembled WGS sequence"/>
</dbReference>
<reference evidence="5" key="1">
    <citation type="submission" date="2016-10" db="EMBL/GenBank/DDBJ databases">
        <authorList>
            <person name="Varghese N."/>
            <person name="Submissions S."/>
        </authorList>
    </citation>
    <scope>NUCLEOTIDE SEQUENCE [LARGE SCALE GENOMIC DNA]</scope>
    <source>
        <strain evidence="5">DSM 45722</strain>
    </source>
</reference>
<dbReference type="STRING" id="1960309.SAMN03159343_3399"/>
<feature type="transmembrane region" description="Helical" evidence="1">
    <location>
        <begin position="163"/>
        <end position="181"/>
    </location>
</feature>
<feature type="domain" description="GGDEF" evidence="3">
    <location>
        <begin position="350"/>
        <end position="480"/>
    </location>
</feature>
<keyword evidence="1" id="KW-0472">Membrane</keyword>
<dbReference type="PROSITE" id="PS50883">
    <property type="entry name" value="EAL"/>
    <property type="match status" value="1"/>
</dbReference>
<feature type="transmembrane region" description="Helical" evidence="1">
    <location>
        <begin position="225"/>
        <end position="247"/>
    </location>
</feature>
<feature type="transmembrane region" description="Helical" evidence="1">
    <location>
        <begin position="138"/>
        <end position="157"/>
    </location>
</feature>
<dbReference type="PANTHER" id="PTHR44757">
    <property type="entry name" value="DIGUANYLATE CYCLASE DGCP"/>
    <property type="match status" value="1"/>
</dbReference>
<dbReference type="Gene3D" id="3.30.70.270">
    <property type="match status" value="1"/>
</dbReference>
<dbReference type="PANTHER" id="PTHR44757:SF2">
    <property type="entry name" value="BIOFILM ARCHITECTURE MAINTENANCE PROTEIN MBAA"/>
    <property type="match status" value="1"/>
</dbReference>
<feature type="transmembrane region" description="Helical" evidence="1">
    <location>
        <begin position="20"/>
        <end position="37"/>
    </location>
</feature>
<keyword evidence="1" id="KW-1133">Transmembrane helix</keyword>
<dbReference type="NCBIfam" id="TIGR00254">
    <property type="entry name" value="GGDEF"/>
    <property type="match status" value="1"/>
</dbReference>
<evidence type="ECO:0000259" key="2">
    <source>
        <dbReference type="PROSITE" id="PS50883"/>
    </source>
</evidence>
<dbReference type="CDD" id="cd01948">
    <property type="entry name" value="EAL"/>
    <property type="match status" value="1"/>
</dbReference>
<name>A0A1G4YSF3_9ACTN</name>
<feature type="transmembrane region" description="Helical" evidence="1">
    <location>
        <begin position="93"/>
        <end position="117"/>
    </location>
</feature>
<dbReference type="Pfam" id="PF00563">
    <property type="entry name" value="EAL"/>
    <property type="match status" value="1"/>
</dbReference>
<keyword evidence="1" id="KW-0812">Transmembrane</keyword>
<dbReference type="CDD" id="cd01949">
    <property type="entry name" value="GGDEF"/>
    <property type="match status" value="1"/>
</dbReference>
<dbReference type="AlphaFoldDB" id="A0A1G4YSF3"/>
<dbReference type="PROSITE" id="PS50887">
    <property type="entry name" value="GGDEF"/>
    <property type="match status" value="1"/>
</dbReference>
<dbReference type="Gene3D" id="3.20.20.450">
    <property type="entry name" value="EAL domain"/>
    <property type="match status" value="1"/>
</dbReference>
<feature type="transmembrane region" description="Helical" evidence="1">
    <location>
        <begin position="188"/>
        <end position="205"/>
    </location>
</feature>
<sequence length="735" mass="76193">MTTRRSVPQDAEVGSARGTVVVPLLCALVLLPLTAWPPTRTPAVLVATALAALAPLVGVRLHRPPWHHPWLAVAAMLACWGLAMGLADTAPGPALALQAVGIAVAVGLFAVLFGRWWRRGPVERRRLGRATWGRRTDQLVVVVVVTLAVGQSAAAALTPGVAWPVPVAPFDLVLVCLLLRFVASRGGLGPGMVLLVAGGVGAAVYDCLANDSGDRIPGPQHPTAVLWTAAMCAFLAGSLHPSMRAAFDPHVLGRLRSESARLVGLTPLVLVPVALSLLGSGRMLPATVHLSSAAVVSALAIVRGAQTIRGSEEQARRDPLTGLANRRGLRVAFDDLVGPGTVGVTAPDAVVGRLALLDLDDFKHVNDTYGHEAGDHLLVSVALRLLAGVGGGATVARSGGDEFVLLLPPGGPDVDDLLRGAFAEPVELDGRSFPVRCSAGWVELTADSSLPLALADADVALYASKGTTRGGATRFAAEQREEVLGSLALADDVRRLAAGEDDVGELVLLHQPLVALPSRTVLGCEALVRWQHPTRGLLAPDTFLPVAEEQGHGALLDAWVLRTACRSATTWPEQWTVSVNLGRTSMVDPGLADGVRATLAGTGLPPHRLRLEITEHDQLPPDAGVDALHELAALGVGVSLDDFGTGYTSVAYLQRYPVTVLKLDRSITGSDAAGALLGGLVALAAALGVDVLAEGIEDDAQCARLAALGVDAGQGWLFGRPVPAEQLGTAVGNPT</sequence>
<evidence type="ECO:0000313" key="4">
    <source>
        <dbReference type="EMBL" id="SCX56379.1"/>
    </source>
</evidence>
<dbReference type="SMART" id="SM00267">
    <property type="entry name" value="GGDEF"/>
    <property type="match status" value="1"/>
</dbReference>
<dbReference type="SMART" id="SM00052">
    <property type="entry name" value="EAL"/>
    <property type="match status" value="1"/>
</dbReference>
<organism evidence="4 5">
    <name type="scientific">Klenkia marina</name>
    <dbReference type="NCBI Taxonomy" id="1960309"/>
    <lineage>
        <taxon>Bacteria</taxon>
        <taxon>Bacillati</taxon>
        <taxon>Actinomycetota</taxon>
        <taxon>Actinomycetes</taxon>
        <taxon>Geodermatophilales</taxon>
        <taxon>Geodermatophilaceae</taxon>
        <taxon>Klenkia</taxon>
    </lineage>
</organism>
<protein>
    <submittedName>
        <fullName evidence="4">Diguanylate cyclase (GGDEF) domain-containing protein</fullName>
    </submittedName>
</protein>
<proteinExistence type="predicted"/>
<dbReference type="InterPro" id="IPR029787">
    <property type="entry name" value="Nucleotide_cyclase"/>
</dbReference>
<evidence type="ECO:0000259" key="3">
    <source>
        <dbReference type="PROSITE" id="PS50887"/>
    </source>
</evidence>
<feature type="transmembrane region" description="Helical" evidence="1">
    <location>
        <begin position="43"/>
        <end position="62"/>
    </location>
</feature>
<evidence type="ECO:0000256" key="1">
    <source>
        <dbReference type="SAM" id="Phobius"/>
    </source>
</evidence>
<dbReference type="SUPFAM" id="SSF55073">
    <property type="entry name" value="Nucleotide cyclase"/>
    <property type="match status" value="1"/>
</dbReference>
<feature type="transmembrane region" description="Helical" evidence="1">
    <location>
        <begin position="259"/>
        <end position="278"/>
    </location>
</feature>
<dbReference type="InterPro" id="IPR052155">
    <property type="entry name" value="Biofilm_reg_signaling"/>
</dbReference>
<dbReference type="EMBL" id="FMUH01000006">
    <property type="protein sequence ID" value="SCX56379.1"/>
    <property type="molecule type" value="Genomic_DNA"/>
</dbReference>
<feature type="transmembrane region" description="Helical" evidence="1">
    <location>
        <begin position="69"/>
        <end position="87"/>
    </location>
</feature>